<organism evidence="1 2">
    <name type="scientific">Bdellovibrio bacteriovorus</name>
    <dbReference type="NCBI Taxonomy" id="959"/>
    <lineage>
        <taxon>Bacteria</taxon>
        <taxon>Pseudomonadati</taxon>
        <taxon>Bdellovibrionota</taxon>
        <taxon>Bdellovibrionia</taxon>
        <taxon>Bdellovibrionales</taxon>
        <taxon>Pseudobdellovibrionaceae</taxon>
        <taxon>Bdellovibrio</taxon>
    </lineage>
</organism>
<evidence type="ECO:0000313" key="2">
    <source>
        <dbReference type="Proteomes" id="UP000075320"/>
    </source>
</evidence>
<accession>A0A150WPD3</accession>
<dbReference type="SUPFAM" id="SSF53955">
    <property type="entry name" value="Lysozyme-like"/>
    <property type="match status" value="1"/>
</dbReference>
<comment type="caution">
    <text evidence="1">The sequence shown here is derived from an EMBL/GenBank/DDBJ whole genome shotgun (WGS) entry which is preliminary data.</text>
</comment>
<keyword evidence="2" id="KW-1185">Reference proteome</keyword>
<protein>
    <recommendedName>
        <fullName evidence="3">Transglycosylase SLT domain-containing protein</fullName>
    </recommendedName>
</protein>
<evidence type="ECO:0008006" key="3">
    <source>
        <dbReference type="Google" id="ProtNLM"/>
    </source>
</evidence>
<dbReference type="Proteomes" id="UP000075320">
    <property type="component" value="Unassembled WGS sequence"/>
</dbReference>
<sequence>MFFSFAILTQSSASWAQALDQATTFNLINAQQNYLMQQQAMQMQAFQDAQIKAQQDALKQQQINGMIAPLTGLCTAMFSSASSETAGGGTTKNLEDTAYNLRQVAWADYESKGYTYDPEIDEKTSRDIGAEGTLTFSAGCDKFINRDGKLGPWGNAALGQIRSHPDAFGSNVPDDITKWCPKYPSMNKAQRDLYWVWILMSMASSESSCNPAANNPNAPDGVARGLFQVWKPVCPKARNLGNPYENTECAIDMLANELRKRDNLMTPTSKGREGTYWGPLRSDDWNKRRGGDIRGAQKTRAIMAKYKYCK</sequence>
<reference evidence="1 2" key="1">
    <citation type="submission" date="2016-03" db="EMBL/GenBank/DDBJ databases">
        <authorList>
            <person name="Ploux O."/>
        </authorList>
    </citation>
    <scope>NUCLEOTIDE SEQUENCE [LARGE SCALE GENOMIC DNA]</scope>
    <source>
        <strain evidence="1 2">R0</strain>
    </source>
</reference>
<dbReference type="InterPro" id="IPR023346">
    <property type="entry name" value="Lysozyme-like_dom_sf"/>
</dbReference>
<name>A0A150WPD3_BDEBC</name>
<dbReference type="EMBL" id="LUKE01000001">
    <property type="protein sequence ID" value="KYG66363.1"/>
    <property type="molecule type" value="Genomic_DNA"/>
</dbReference>
<proteinExistence type="predicted"/>
<dbReference type="AlphaFoldDB" id="A0A150WPD3"/>
<gene>
    <name evidence="1" type="ORF">AZI86_04725</name>
</gene>
<evidence type="ECO:0000313" key="1">
    <source>
        <dbReference type="EMBL" id="KYG66363.1"/>
    </source>
</evidence>